<feature type="transmembrane region" description="Helical" evidence="1">
    <location>
        <begin position="62"/>
        <end position="83"/>
    </location>
</feature>
<feature type="transmembrane region" description="Helical" evidence="1">
    <location>
        <begin position="156"/>
        <end position="177"/>
    </location>
</feature>
<sequence length="179" mass="18903">MRAGLRGALLLARGRVEGIMLMPISAEGAARSFWATALCLPIFLIMRLLLNDQPLSGRALTAELCGFATGWAGYALATLPMAMAAGRAPLWPRFLATWNWISLVQYGLILLLGLLSGAGLPSWLGQTLELAGLGYALWLQWFGTGLALQVGSGRALGFVLLDLILGMVLSGFVSDIAGG</sequence>
<dbReference type="OrthoDB" id="8443450at2"/>
<reference evidence="2 5" key="1">
    <citation type="submission" date="2018-09" db="EMBL/GenBank/DDBJ databases">
        <title>Roseomonas sp. nov., isolated from feces of Tibetan antelopes in the Qinghai-Tibet plateau, China.</title>
        <authorList>
            <person name="Tian Z."/>
        </authorList>
    </citation>
    <scope>NUCLEOTIDE SEQUENCE [LARGE SCALE GENOMIC DNA]</scope>
    <source>
        <strain evidence="3 4">Z23</strain>
        <strain evidence="2 5">Z24</strain>
    </source>
</reference>
<name>A0A3A9JN73_9PROT</name>
<feature type="transmembrane region" description="Helical" evidence="1">
    <location>
        <begin position="32"/>
        <end position="50"/>
    </location>
</feature>
<accession>A0A3A9JN73</accession>
<dbReference type="EMBL" id="RFLX01000003">
    <property type="protein sequence ID" value="RMI26073.1"/>
    <property type="molecule type" value="Genomic_DNA"/>
</dbReference>
<keyword evidence="1" id="KW-0472">Membrane</keyword>
<dbReference type="EMBL" id="RAQU01000019">
    <property type="protein sequence ID" value="RKK05276.1"/>
    <property type="molecule type" value="Genomic_DNA"/>
</dbReference>
<dbReference type="RefSeq" id="WP_120637226.1">
    <property type="nucleotide sequence ID" value="NZ_RAQU01000019.1"/>
</dbReference>
<comment type="caution">
    <text evidence="2">The sequence shown here is derived from an EMBL/GenBank/DDBJ whole genome shotgun (WGS) entry which is preliminary data.</text>
</comment>
<evidence type="ECO:0000256" key="1">
    <source>
        <dbReference type="SAM" id="Phobius"/>
    </source>
</evidence>
<evidence type="ECO:0000313" key="5">
    <source>
        <dbReference type="Proteomes" id="UP000278036"/>
    </source>
</evidence>
<evidence type="ECO:0000313" key="4">
    <source>
        <dbReference type="Proteomes" id="UP000274097"/>
    </source>
</evidence>
<gene>
    <name evidence="2" type="ORF">D6Z83_04955</name>
    <name evidence="3" type="ORF">EBE87_06755</name>
</gene>
<protein>
    <submittedName>
        <fullName evidence="2">Uncharacterized protein</fullName>
    </submittedName>
</protein>
<evidence type="ECO:0000313" key="3">
    <source>
        <dbReference type="EMBL" id="RMI26073.1"/>
    </source>
</evidence>
<keyword evidence="1" id="KW-0812">Transmembrane</keyword>
<dbReference type="Proteomes" id="UP000274097">
    <property type="component" value="Unassembled WGS sequence"/>
</dbReference>
<organism evidence="2 5">
    <name type="scientific">Teichococcus wenyumeiae</name>
    <dbReference type="NCBI Taxonomy" id="2478470"/>
    <lineage>
        <taxon>Bacteria</taxon>
        <taxon>Pseudomonadati</taxon>
        <taxon>Pseudomonadota</taxon>
        <taxon>Alphaproteobacteria</taxon>
        <taxon>Acetobacterales</taxon>
        <taxon>Roseomonadaceae</taxon>
        <taxon>Roseomonas</taxon>
    </lineage>
</organism>
<keyword evidence="1" id="KW-1133">Transmembrane helix</keyword>
<feature type="transmembrane region" description="Helical" evidence="1">
    <location>
        <begin position="130"/>
        <end position="150"/>
    </location>
</feature>
<keyword evidence="4" id="KW-1185">Reference proteome</keyword>
<evidence type="ECO:0000313" key="2">
    <source>
        <dbReference type="EMBL" id="RKK05276.1"/>
    </source>
</evidence>
<feature type="transmembrane region" description="Helical" evidence="1">
    <location>
        <begin position="103"/>
        <end position="123"/>
    </location>
</feature>
<dbReference type="AlphaFoldDB" id="A0A3A9JN73"/>
<dbReference type="InParanoid" id="A0A3A9JN73"/>
<proteinExistence type="predicted"/>
<dbReference type="Proteomes" id="UP000278036">
    <property type="component" value="Unassembled WGS sequence"/>
</dbReference>